<evidence type="ECO:0000256" key="5">
    <source>
        <dbReference type="ARBA" id="ARBA00022989"/>
    </source>
</evidence>
<dbReference type="AlphaFoldDB" id="A0A2B7Z268"/>
<evidence type="ECO:0000256" key="6">
    <source>
        <dbReference type="ARBA" id="ARBA00023136"/>
    </source>
</evidence>
<dbReference type="InterPro" id="IPR032880">
    <property type="entry name" value="CSC1/OSCA1-like_N"/>
</dbReference>
<sequence length="1008" mass="113723">MEGMIVVRQGGDSLDDFLNLIQNPFKSAFRVDAIWASLGTSLGITIALALVFSLFRPRNSVVYAPKVKHADRKHAPPPVGKGMFAWIMPIVKTKENELIDRIGLDATIFLRFTRMCRNIFLTLSFFGCVIMIPLNIVESKKDPNSKGSSYFETMTPLFVWDKALWAPVVLSYLFNIIVCFFLWINYRKVQAMRRQYFQTPEYQQSLHARTLLIRHIPPSFRTDEGLLRLTDEVNPTPAIPRATIGRNVKGLPKLMKEHEQVVRQLEEVVAKYFKKPDNLPAKRPTCRPVKSDRAEHGPDKVDAIDYLTDRIRRLESEIKYVRESIDKRNALSYGFASWESIENAHAVAYAARKKHPQGTTILLAPRPNDLIWENLTLTRANRRWKRFLHLIWSTLLTVVWIAPNAMIAVFLSDLSNLGLVWPTFQRELNGNPKLWAAIQGIAAPALTSLIFLILPIIFRRLATRSGDISKTSRERHVIHSLYAFFVFNNLLVFSVFSAVWAFVVTVIDASKEQQNVWDAIRAGQFFGKISSALCQVSPFWVTWLLQRSLGAAIDLVQLVNMVWIWYAKTFLTPTPRRTIEWTAPQPFMYASYYNYFLFYATIALCFATLQPIVLPVTAFYFALDSWLKKYLLLYVFVTKTESGGKYWRLIYNRLVFAVIFSNFVTALIVARGTWDMLYAMVPLPFLMIAFKIYCKRTFDYDMEYYTRTVPTDSEALAGGGGKGGKKVTDRLSSRFGHPALYKPLTTPMVHAKAADALEKILQGRQGFGNGNVGGYSDIAMHSMSSSQPGKEQKSLATADPNTDTAAPFEIVAENQLDFAYFKDRADFRDEYGGGIYGRPEDLISERSHTPKSMFAGNGSPSSSRASSPTPAQFSTYRLPSQHHGSSASLTSLHNAPGGPVPPVPRRYANTPDHHHPPNDSDMGFYKMSSESEQRLLLHGQQPSMTKTPSATTMADEYAALDRWGTDRSGTPGGPGGGGTYDYHSAAERRDASPSPSQNPYSAYRPARY</sequence>
<feature type="transmembrane region" description="Helical" evidence="8">
    <location>
        <begin position="649"/>
        <end position="670"/>
    </location>
</feature>
<feature type="transmembrane region" description="Helical" evidence="8">
    <location>
        <begin position="434"/>
        <end position="458"/>
    </location>
</feature>
<dbReference type="GO" id="GO:0005227">
    <property type="term" value="F:calcium-activated cation channel activity"/>
    <property type="evidence" value="ECO:0007669"/>
    <property type="project" value="InterPro"/>
</dbReference>
<gene>
    <name evidence="12" type="ORF">AJ80_00909</name>
</gene>
<keyword evidence="13" id="KW-1185">Reference proteome</keyword>
<feature type="transmembrane region" description="Helical" evidence="8">
    <location>
        <begin position="676"/>
        <end position="694"/>
    </location>
</feature>
<feature type="transmembrane region" description="Helical" evidence="8">
    <location>
        <begin position="618"/>
        <end position="637"/>
    </location>
</feature>
<feature type="compositionally biased region" description="Gly residues" evidence="7">
    <location>
        <begin position="970"/>
        <end position="979"/>
    </location>
</feature>
<feature type="transmembrane region" description="Helical" evidence="8">
    <location>
        <begin position="164"/>
        <end position="184"/>
    </location>
</feature>
<evidence type="ECO:0000313" key="12">
    <source>
        <dbReference type="EMBL" id="PGH27431.1"/>
    </source>
</evidence>
<dbReference type="Pfam" id="PF13967">
    <property type="entry name" value="RSN1_TM"/>
    <property type="match status" value="1"/>
</dbReference>
<reference evidence="12 13" key="1">
    <citation type="submission" date="2017-10" db="EMBL/GenBank/DDBJ databases">
        <title>Comparative genomics in systemic dimorphic fungi from Ajellomycetaceae.</title>
        <authorList>
            <person name="Munoz J.F."/>
            <person name="Mcewen J.G."/>
            <person name="Clay O.K."/>
            <person name="Cuomo C.A."/>
        </authorList>
    </citation>
    <scope>NUCLEOTIDE SEQUENCE [LARGE SCALE GENOMIC DNA]</scope>
    <source>
        <strain evidence="12 13">UAMH7299</strain>
    </source>
</reference>
<dbReference type="Pfam" id="PF14703">
    <property type="entry name" value="PHM7_cyt"/>
    <property type="match status" value="1"/>
</dbReference>
<feature type="region of interest" description="Disordered" evidence="7">
    <location>
        <begin position="940"/>
        <end position="1008"/>
    </location>
</feature>
<accession>A0A2B7Z268</accession>
<feature type="region of interest" description="Disordered" evidence="7">
    <location>
        <begin position="778"/>
        <end position="801"/>
    </location>
</feature>
<dbReference type="InterPro" id="IPR027815">
    <property type="entry name" value="CSC1/OSCA1-like_cyt"/>
</dbReference>
<evidence type="ECO:0000256" key="3">
    <source>
        <dbReference type="ARBA" id="ARBA00022448"/>
    </source>
</evidence>
<feature type="domain" description="CSC1/OSCA1-like 7TM region" evidence="9">
    <location>
        <begin position="385"/>
        <end position="667"/>
    </location>
</feature>
<keyword evidence="5 8" id="KW-1133">Transmembrane helix</keyword>
<feature type="compositionally biased region" description="Low complexity" evidence="7">
    <location>
        <begin position="859"/>
        <end position="871"/>
    </location>
</feature>
<dbReference type="PANTHER" id="PTHR13018">
    <property type="entry name" value="PROBABLE MEMBRANE PROTEIN DUF221-RELATED"/>
    <property type="match status" value="1"/>
</dbReference>
<feature type="domain" description="CSC1/OSCA1-like N-terminal transmembrane" evidence="10">
    <location>
        <begin position="33"/>
        <end position="184"/>
    </location>
</feature>
<comment type="caution">
    <text evidence="12">The sequence shown here is derived from an EMBL/GenBank/DDBJ whole genome shotgun (WGS) entry which is preliminary data.</text>
</comment>
<feature type="transmembrane region" description="Helical" evidence="8">
    <location>
        <begin position="592"/>
        <end position="612"/>
    </location>
</feature>
<evidence type="ECO:0000259" key="10">
    <source>
        <dbReference type="Pfam" id="PF13967"/>
    </source>
</evidence>
<evidence type="ECO:0000256" key="2">
    <source>
        <dbReference type="ARBA" id="ARBA00007779"/>
    </source>
</evidence>
<feature type="transmembrane region" description="Helical" evidence="8">
    <location>
        <begin position="387"/>
        <end position="411"/>
    </location>
</feature>
<name>A0A2B7Z268_POLH7</name>
<organism evidence="12 13">
    <name type="scientific">Polytolypa hystricis (strain UAMH7299)</name>
    <dbReference type="NCBI Taxonomy" id="1447883"/>
    <lineage>
        <taxon>Eukaryota</taxon>
        <taxon>Fungi</taxon>
        <taxon>Dikarya</taxon>
        <taxon>Ascomycota</taxon>
        <taxon>Pezizomycotina</taxon>
        <taxon>Eurotiomycetes</taxon>
        <taxon>Eurotiomycetidae</taxon>
        <taxon>Onygenales</taxon>
        <taxon>Onygenales incertae sedis</taxon>
        <taxon>Polytolypa</taxon>
    </lineage>
</organism>
<evidence type="ECO:0000259" key="11">
    <source>
        <dbReference type="Pfam" id="PF14703"/>
    </source>
</evidence>
<feature type="domain" description="CSC1/OSCA1-like cytosolic" evidence="11">
    <location>
        <begin position="208"/>
        <end position="374"/>
    </location>
</feature>
<feature type="transmembrane region" description="Helical" evidence="8">
    <location>
        <begin position="479"/>
        <end position="503"/>
    </location>
</feature>
<dbReference type="InterPro" id="IPR003864">
    <property type="entry name" value="CSC1/OSCA1-like_7TM"/>
</dbReference>
<dbReference type="Pfam" id="PF02714">
    <property type="entry name" value="RSN1_7TM"/>
    <property type="match status" value="1"/>
</dbReference>
<evidence type="ECO:0000259" key="9">
    <source>
        <dbReference type="Pfam" id="PF02714"/>
    </source>
</evidence>
<evidence type="ECO:0000256" key="4">
    <source>
        <dbReference type="ARBA" id="ARBA00022692"/>
    </source>
</evidence>
<proteinExistence type="inferred from homology"/>
<evidence type="ECO:0000256" key="8">
    <source>
        <dbReference type="SAM" id="Phobius"/>
    </source>
</evidence>
<dbReference type="GO" id="GO:0005886">
    <property type="term" value="C:plasma membrane"/>
    <property type="evidence" value="ECO:0007669"/>
    <property type="project" value="TreeGrafter"/>
</dbReference>
<evidence type="ECO:0000256" key="1">
    <source>
        <dbReference type="ARBA" id="ARBA00004141"/>
    </source>
</evidence>
<dbReference type="PANTHER" id="PTHR13018:SF149">
    <property type="entry name" value="DOMAIN PROTEIN, PUTATIVE (AFU_ORTHOLOGUE AFUA_3G11660)-RELATED"/>
    <property type="match status" value="1"/>
</dbReference>
<feature type="compositionally biased region" description="Polar residues" evidence="7">
    <location>
        <begin position="940"/>
        <end position="952"/>
    </location>
</feature>
<keyword evidence="4 8" id="KW-0812">Transmembrane</keyword>
<evidence type="ECO:0000256" key="7">
    <source>
        <dbReference type="SAM" id="MobiDB-lite"/>
    </source>
</evidence>
<feature type="transmembrane region" description="Helical" evidence="8">
    <location>
        <begin position="549"/>
        <end position="571"/>
    </location>
</feature>
<dbReference type="InterPro" id="IPR045122">
    <property type="entry name" value="Csc1-like"/>
</dbReference>
<keyword evidence="3" id="KW-0813">Transport</keyword>
<dbReference type="Proteomes" id="UP000224634">
    <property type="component" value="Unassembled WGS sequence"/>
</dbReference>
<dbReference type="EMBL" id="PDNA01000007">
    <property type="protein sequence ID" value="PGH27431.1"/>
    <property type="molecule type" value="Genomic_DNA"/>
</dbReference>
<comment type="subcellular location">
    <subcellularLocation>
        <location evidence="1">Membrane</location>
        <topology evidence="1">Multi-pass membrane protein</topology>
    </subcellularLocation>
</comment>
<feature type="region of interest" description="Disordered" evidence="7">
    <location>
        <begin position="849"/>
        <end position="925"/>
    </location>
</feature>
<feature type="compositionally biased region" description="Polar residues" evidence="7">
    <location>
        <begin position="872"/>
        <end position="893"/>
    </location>
</feature>
<keyword evidence="6 8" id="KW-0472">Membrane</keyword>
<protein>
    <recommendedName>
        <fullName evidence="14">CSC1/OSCA1-like 7TM region domain-containing protein</fullName>
    </recommendedName>
</protein>
<feature type="transmembrane region" description="Helical" evidence="8">
    <location>
        <begin position="33"/>
        <end position="55"/>
    </location>
</feature>
<feature type="transmembrane region" description="Helical" evidence="8">
    <location>
        <begin position="119"/>
        <end position="137"/>
    </location>
</feature>
<evidence type="ECO:0008006" key="14">
    <source>
        <dbReference type="Google" id="ProtNLM"/>
    </source>
</evidence>
<evidence type="ECO:0000313" key="13">
    <source>
        <dbReference type="Proteomes" id="UP000224634"/>
    </source>
</evidence>
<comment type="similarity">
    <text evidence="2">Belongs to the CSC1 (TC 1.A.17) family.</text>
</comment>
<dbReference type="OrthoDB" id="2150324at2759"/>